<keyword evidence="4 5" id="KW-0472">Membrane</keyword>
<evidence type="ECO:0000256" key="1">
    <source>
        <dbReference type="ARBA" id="ARBA00004141"/>
    </source>
</evidence>
<feature type="transmembrane region" description="Helical" evidence="5">
    <location>
        <begin position="67"/>
        <end position="90"/>
    </location>
</feature>
<comment type="caution">
    <text evidence="6">The sequence shown here is derived from an EMBL/GenBank/DDBJ whole genome shotgun (WGS) entry which is preliminary data.</text>
</comment>
<name>A0AB34INW7_PRYPA</name>
<dbReference type="GO" id="GO:0016020">
    <property type="term" value="C:membrane"/>
    <property type="evidence" value="ECO:0007669"/>
    <property type="project" value="UniProtKB-SubCell"/>
</dbReference>
<gene>
    <name evidence="6" type="ORF">AB1Y20_013315</name>
</gene>
<evidence type="ECO:0000256" key="2">
    <source>
        <dbReference type="ARBA" id="ARBA00022692"/>
    </source>
</evidence>
<feature type="transmembrane region" description="Helical" evidence="5">
    <location>
        <begin position="43"/>
        <end position="61"/>
    </location>
</feature>
<dbReference type="InterPro" id="IPR004776">
    <property type="entry name" value="Mem_transp_PIN-like"/>
</dbReference>
<keyword evidence="7" id="KW-1185">Reference proteome</keyword>
<dbReference type="Pfam" id="PF03547">
    <property type="entry name" value="Mem_trans"/>
    <property type="match status" value="1"/>
</dbReference>
<evidence type="ECO:0000256" key="3">
    <source>
        <dbReference type="ARBA" id="ARBA00022989"/>
    </source>
</evidence>
<organism evidence="6 7">
    <name type="scientific">Prymnesium parvum</name>
    <name type="common">Toxic golden alga</name>
    <dbReference type="NCBI Taxonomy" id="97485"/>
    <lineage>
        <taxon>Eukaryota</taxon>
        <taxon>Haptista</taxon>
        <taxon>Haptophyta</taxon>
        <taxon>Prymnesiophyceae</taxon>
        <taxon>Prymnesiales</taxon>
        <taxon>Prymnesiaceae</taxon>
        <taxon>Prymnesium</taxon>
    </lineage>
</organism>
<feature type="transmembrane region" description="Helical" evidence="5">
    <location>
        <begin position="397"/>
        <end position="419"/>
    </location>
</feature>
<dbReference type="EMBL" id="JBGBPQ010000023">
    <property type="protein sequence ID" value="KAL1500668.1"/>
    <property type="molecule type" value="Genomic_DNA"/>
</dbReference>
<feature type="transmembrane region" description="Helical" evidence="5">
    <location>
        <begin position="6"/>
        <end position="27"/>
    </location>
</feature>
<reference evidence="6 7" key="1">
    <citation type="journal article" date="2024" name="Science">
        <title>Giant polyketide synthase enzymes in the biosynthesis of giant marine polyether toxins.</title>
        <authorList>
            <person name="Fallon T.R."/>
            <person name="Shende V.V."/>
            <person name="Wierzbicki I.H."/>
            <person name="Pendleton A.L."/>
            <person name="Watervoot N.F."/>
            <person name="Auber R.P."/>
            <person name="Gonzalez D.J."/>
            <person name="Wisecaver J.H."/>
            <person name="Moore B.S."/>
        </authorList>
    </citation>
    <scope>NUCLEOTIDE SEQUENCE [LARGE SCALE GENOMIC DNA]</scope>
    <source>
        <strain evidence="6 7">12B1</strain>
    </source>
</reference>
<feature type="transmembrane region" description="Helical" evidence="5">
    <location>
        <begin position="102"/>
        <end position="124"/>
    </location>
</feature>
<comment type="subcellular location">
    <subcellularLocation>
        <location evidence="1">Membrane</location>
        <topology evidence="1">Multi-pass membrane protein</topology>
    </subcellularLocation>
</comment>
<sequence length="425" mass="44431">MWREGLAVAAGCQAQFVLICGTGVLAARQRQLDAHTISQLSHFYLRFLMPCVVLQLNQVFTYGRTSAWSPVLLVAALHIALGAALGRGGAAALRLRPPLTQCLTMICAFGNCGSLPFVLVLPIVKSWSSTSADADAFGKGMGVIGLYLAAWFLVFFSCGTAYLSQIKPADPPSPPADGAADESVGRSLLAAAASPPPRCRQLCRGVRLDPILAHMTASVCLGSFEPARAALSDSGALAWLGTTVSSLGHAGVVLGTVILGGSLWEAHAATHRLSPRHSPAPPSAPHVEMAEAVPPAATPAAPSAAPPLAAVDAPRAEEERRYARRLVCAAVVTRLILLPLAAIPLNLCLLRLGCLPADEPMLMLVLHVMTGVPSSQTLVAVLIARGRPDLASFVSQVYVPQYLLSIFTIAVLIVIAIFLTSEGPS</sequence>
<evidence type="ECO:0008006" key="8">
    <source>
        <dbReference type="Google" id="ProtNLM"/>
    </source>
</evidence>
<evidence type="ECO:0000313" key="7">
    <source>
        <dbReference type="Proteomes" id="UP001515480"/>
    </source>
</evidence>
<keyword evidence="2 5" id="KW-0812">Transmembrane</keyword>
<dbReference type="Proteomes" id="UP001515480">
    <property type="component" value="Unassembled WGS sequence"/>
</dbReference>
<feature type="transmembrane region" description="Helical" evidence="5">
    <location>
        <begin position="326"/>
        <end position="352"/>
    </location>
</feature>
<evidence type="ECO:0000256" key="4">
    <source>
        <dbReference type="ARBA" id="ARBA00023136"/>
    </source>
</evidence>
<evidence type="ECO:0000313" key="6">
    <source>
        <dbReference type="EMBL" id="KAL1500668.1"/>
    </source>
</evidence>
<feature type="transmembrane region" description="Helical" evidence="5">
    <location>
        <begin position="364"/>
        <end position="385"/>
    </location>
</feature>
<keyword evidence="3 5" id="KW-1133">Transmembrane helix</keyword>
<proteinExistence type="predicted"/>
<evidence type="ECO:0000256" key="5">
    <source>
        <dbReference type="SAM" id="Phobius"/>
    </source>
</evidence>
<protein>
    <recommendedName>
        <fullName evidence="8">Auxin efflux carrier component</fullName>
    </recommendedName>
</protein>
<feature type="transmembrane region" description="Helical" evidence="5">
    <location>
        <begin position="144"/>
        <end position="163"/>
    </location>
</feature>
<dbReference type="AlphaFoldDB" id="A0AB34INW7"/>
<accession>A0AB34INW7</accession>
<dbReference type="GO" id="GO:0055085">
    <property type="term" value="P:transmembrane transport"/>
    <property type="evidence" value="ECO:0007669"/>
    <property type="project" value="InterPro"/>
</dbReference>
<dbReference type="PANTHER" id="PTHR31419:SF1">
    <property type="entry name" value="PROTEIN PIN-LIKES 6"/>
    <property type="match status" value="1"/>
</dbReference>
<dbReference type="PANTHER" id="PTHR31419">
    <property type="entry name" value="PROTEIN PIN-LIKES 2"/>
    <property type="match status" value="1"/>
</dbReference>
<dbReference type="InterPro" id="IPR039305">
    <property type="entry name" value="PILS2/6"/>
</dbReference>